<evidence type="ECO:0008006" key="4">
    <source>
        <dbReference type="Google" id="ProtNLM"/>
    </source>
</evidence>
<gene>
    <name evidence="2" type="ORF">GGR38_004185</name>
</gene>
<proteinExistence type="predicted"/>
<dbReference type="RefSeq" id="WP_343059186.1">
    <property type="nucleotide sequence ID" value="NZ_JACIDX010000020.1"/>
</dbReference>
<dbReference type="PROSITE" id="PS51318">
    <property type="entry name" value="TAT"/>
    <property type="match status" value="1"/>
</dbReference>
<dbReference type="EMBL" id="JACIDX010000020">
    <property type="protein sequence ID" value="MBB3957211.1"/>
    <property type="molecule type" value="Genomic_DNA"/>
</dbReference>
<evidence type="ECO:0000313" key="3">
    <source>
        <dbReference type="Proteomes" id="UP000548867"/>
    </source>
</evidence>
<feature type="signal peptide" evidence="1">
    <location>
        <begin position="1"/>
        <end position="38"/>
    </location>
</feature>
<evidence type="ECO:0000256" key="1">
    <source>
        <dbReference type="SAM" id="SignalP"/>
    </source>
</evidence>
<reference evidence="2 3" key="1">
    <citation type="submission" date="2020-08" db="EMBL/GenBank/DDBJ databases">
        <title>Genomic Encyclopedia of Type Strains, Phase IV (KMG-IV): sequencing the most valuable type-strain genomes for metagenomic binning, comparative biology and taxonomic classification.</title>
        <authorList>
            <person name="Goeker M."/>
        </authorList>
    </citation>
    <scope>NUCLEOTIDE SEQUENCE [LARGE SCALE GENOMIC DNA]</scope>
    <source>
        <strain evidence="2 3">DSM 27057</strain>
    </source>
</reference>
<feature type="chain" id="PRO_5031456351" description="Lipoprotein" evidence="1">
    <location>
        <begin position="39"/>
        <end position="254"/>
    </location>
</feature>
<accession>A0A7W6CIK5</accession>
<organism evidence="2 3">
    <name type="scientific">Novosphingobium sediminicola</name>
    <dbReference type="NCBI Taxonomy" id="563162"/>
    <lineage>
        <taxon>Bacteria</taxon>
        <taxon>Pseudomonadati</taxon>
        <taxon>Pseudomonadota</taxon>
        <taxon>Alphaproteobacteria</taxon>
        <taxon>Sphingomonadales</taxon>
        <taxon>Sphingomonadaceae</taxon>
        <taxon>Novosphingobium</taxon>
    </lineage>
</organism>
<sequence>MSRSLPPSRFNGSTMMDRRSLTSGLAALAALMAMPAVAAPTPIPASAARRVLLVVQQGGPSMAVDQALRDHLLASGFAVEMADQRAGPSAATGFDLVILSSTVAAKDVDPAWRRSPVPLLTWENDCLDDLAMTGKRHDLDFGEAEKERYLWIVNAPHPMAGGLSAGLANVYAKQAPMSWGKPGLGAITIATLYGQPEKAAIFGYEKGATMDYETLAPARRVMMFLNNETFTNLSPAGLRLFDAAVTWAAGGPRA</sequence>
<dbReference type="Proteomes" id="UP000548867">
    <property type="component" value="Unassembled WGS sequence"/>
</dbReference>
<comment type="caution">
    <text evidence="2">The sequence shown here is derived from an EMBL/GenBank/DDBJ whole genome shotgun (WGS) entry which is preliminary data.</text>
</comment>
<dbReference type="AlphaFoldDB" id="A0A7W6CIK5"/>
<keyword evidence="3" id="KW-1185">Reference proteome</keyword>
<keyword evidence="1" id="KW-0732">Signal</keyword>
<evidence type="ECO:0000313" key="2">
    <source>
        <dbReference type="EMBL" id="MBB3957211.1"/>
    </source>
</evidence>
<dbReference type="InterPro" id="IPR006311">
    <property type="entry name" value="TAT_signal"/>
</dbReference>
<protein>
    <recommendedName>
        <fullName evidence="4">Lipoprotein</fullName>
    </recommendedName>
</protein>
<name>A0A7W6CIK5_9SPHN</name>